<sequence length="162" mass="18691">MSFRYPDLQTMKPLACILLSLWSCLPLAAQDGKQSKLIQQVEKKRDKPAVVELNIPRLLPFDKLEDKSKARENANMIAAEILRNKIAVSRQQFEHYCGTPDGISVDGDLIMTAYFYMRDDAKKLWVMYAFYKNGKLSEIGYNDASVNDHSKMRKLRPEKFPK</sequence>
<feature type="chain" id="PRO_5013133185" evidence="1">
    <location>
        <begin position="29"/>
        <end position="162"/>
    </location>
</feature>
<keyword evidence="3" id="KW-1185">Reference proteome</keyword>
<dbReference type="EMBL" id="FQYR01000002">
    <property type="protein sequence ID" value="SHI50424.1"/>
    <property type="molecule type" value="Genomic_DNA"/>
</dbReference>
<dbReference type="InParanoid" id="A0A1M6BP61"/>
<evidence type="ECO:0000313" key="3">
    <source>
        <dbReference type="Proteomes" id="UP000184510"/>
    </source>
</evidence>
<reference evidence="2 3" key="1">
    <citation type="submission" date="2016-11" db="EMBL/GenBank/DDBJ databases">
        <authorList>
            <person name="Jaros S."/>
            <person name="Januszkiewicz K."/>
            <person name="Wedrychowicz H."/>
        </authorList>
    </citation>
    <scope>NUCLEOTIDE SEQUENCE [LARGE SCALE GENOMIC DNA]</scope>
    <source>
        <strain evidence="2 3">DSM 18772</strain>
    </source>
</reference>
<feature type="signal peptide" evidence="1">
    <location>
        <begin position="1"/>
        <end position="28"/>
    </location>
</feature>
<name>A0A1M6BP61_9BACT</name>
<gene>
    <name evidence="2" type="ORF">SAMN02745181_0272</name>
</gene>
<proteinExistence type="predicted"/>
<evidence type="ECO:0000256" key="1">
    <source>
        <dbReference type="SAM" id="SignalP"/>
    </source>
</evidence>
<protein>
    <submittedName>
        <fullName evidence="2">Uncharacterized protein</fullName>
    </submittedName>
</protein>
<organism evidence="2 3">
    <name type="scientific">Rubritalea squalenifaciens DSM 18772</name>
    <dbReference type="NCBI Taxonomy" id="1123071"/>
    <lineage>
        <taxon>Bacteria</taxon>
        <taxon>Pseudomonadati</taxon>
        <taxon>Verrucomicrobiota</taxon>
        <taxon>Verrucomicrobiia</taxon>
        <taxon>Verrucomicrobiales</taxon>
        <taxon>Rubritaleaceae</taxon>
        <taxon>Rubritalea</taxon>
    </lineage>
</organism>
<accession>A0A1M6BP61</accession>
<dbReference type="STRING" id="1123071.SAMN02745181_0272"/>
<dbReference type="Proteomes" id="UP000184510">
    <property type="component" value="Unassembled WGS sequence"/>
</dbReference>
<keyword evidence="1" id="KW-0732">Signal</keyword>
<evidence type="ECO:0000313" key="2">
    <source>
        <dbReference type="EMBL" id="SHI50424.1"/>
    </source>
</evidence>
<dbReference type="AlphaFoldDB" id="A0A1M6BP61"/>